<accession>A0A6J4MWB5</accession>
<evidence type="ECO:0000313" key="1">
    <source>
        <dbReference type="EMBL" id="CAA9368375.1"/>
    </source>
</evidence>
<organism evidence="1">
    <name type="scientific">uncultured Nocardioidaceae bacterium</name>
    <dbReference type="NCBI Taxonomy" id="253824"/>
    <lineage>
        <taxon>Bacteria</taxon>
        <taxon>Bacillati</taxon>
        <taxon>Actinomycetota</taxon>
        <taxon>Actinomycetes</taxon>
        <taxon>Propionibacteriales</taxon>
        <taxon>Nocardioidaceae</taxon>
        <taxon>environmental samples</taxon>
    </lineage>
</organism>
<sequence length="75" mass="8120">MKPRQGTVWDYDESTRSGHVLLDDGTSLPFAAAAFDLGGLRLLRLGQRVRFTLGPEGDITSLTILTLPGPETPHS</sequence>
<gene>
    <name evidence="1" type="ORF">AVDCRST_MAG21-395</name>
</gene>
<dbReference type="AlphaFoldDB" id="A0A6J4MWB5"/>
<reference evidence="1" key="1">
    <citation type="submission" date="2020-02" db="EMBL/GenBank/DDBJ databases">
        <authorList>
            <person name="Meier V. D."/>
        </authorList>
    </citation>
    <scope>NUCLEOTIDE SEQUENCE</scope>
    <source>
        <strain evidence="1">AVDCRST_MAG21</strain>
    </source>
</reference>
<dbReference type="EMBL" id="CADCUL010000055">
    <property type="protein sequence ID" value="CAA9368375.1"/>
    <property type="molecule type" value="Genomic_DNA"/>
</dbReference>
<proteinExistence type="predicted"/>
<protein>
    <submittedName>
        <fullName evidence="1">Uncharacterized protein</fullName>
    </submittedName>
</protein>
<name>A0A6J4MWB5_9ACTN</name>